<dbReference type="InterPro" id="IPR003607">
    <property type="entry name" value="HD/PDEase_dom"/>
</dbReference>
<protein>
    <submittedName>
        <fullName evidence="2">HD-GYP domain-containing protein</fullName>
    </submittedName>
</protein>
<evidence type="ECO:0000313" key="3">
    <source>
        <dbReference type="Proteomes" id="UP000463138"/>
    </source>
</evidence>
<dbReference type="OrthoDB" id="9802066at2"/>
<dbReference type="Gene3D" id="1.10.3210.10">
    <property type="entry name" value="Hypothetical protein af1432"/>
    <property type="match status" value="1"/>
</dbReference>
<gene>
    <name evidence="2" type="ORF">DT594_08795</name>
</gene>
<evidence type="ECO:0000259" key="1">
    <source>
        <dbReference type="PROSITE" id="PS51832"/>
    </source>
</evidence>
<keyword evidence="3" id="KW-1185">Reference proteome</keyword>
<dbReference type="InterPro" id="IPR037522">
    <property type="entry name" value="HD_GYP_dom"/>
</dbReference>
<accession>A0A7V7GU17</accession>
<dbReference type="Pfam" id="PF11871">
    <property type="entry name" value="DUF3391"/>
    <property type="match status" value="1"/>
</dbReference>
<comment type="caution">
    <text evidence="2">The sequence shown here is derived from an EMBL/GenBank/DDBJ whole genome shotgun (WGS) entry which is preliminary data.</text>
</comment>
<dbReference type="Proteomes" id="UP000463138">
    <property type="component" value="Unassembled WGS sequence"/>
</dbReference>
<dbReference type="PANTHER" id="PTHR43155">
    <property type="entry name" value="CYCLIC DI-GMP PHOSPHODIESTERASE PA4108-RELATED"/>
    <property type="match status" value="1"/>
</dbReference>
<evidence type="ECO:0000313" key="2">
    <source>
        <dbReference type="EMBL" id="KAA0694958.1"/>
    </source>
</evidence>
<sequence>MKRRIGTTKTLHQIQVPVSQLRLGMYVCLLDRPWLETPFLFQGFLINEEKELLTLRTLCNYVFIDVLKTHVDVSDLSNAPLQPEKAQFAYPVATDVQLELGAAAGHYGKAFYEIKNILDAVSRGDSFSTAEMIEAVRDCLDSVIRNPSALMWLTRIKHADQYTAEHCVNVGIQAMTLGRHLGLGLKHLELLGLSGMLHDVGKMDIDPDILNKPDRLTAEEFEIVKEHALFGYQELSKDKDLPEEVKNVAYSHHERLDGKGYPRGLPGHALDFYTRVITIVDAYDAITSKRCYSPSNPSAKALKILYDSRGVQFDEALVVKFIECIGIYPPGTLVQMNTGEVGVILSAEPDHRLAPKVALVRDCHKQPMEQLIVDLRHEPAGPQALRVKKVLVDGSYGVDLESFTLENIHLG</sequence>
<dbReference type="PANTHER" id="PTHR43155:SF2">
    <property type="entry name" value="CYCLIC DI-GMP PHOSPHODIESTERASE PA4108"/>
    <property type="match status" value="1"/>
</dbReference>
<dbReference type="EMBL" id="QOVF01000002">
    <property type="protein sequence ID" value="KAA0694958.1"/>
    <property type="molecule type" value="Genomic_DNA"/>
</dbReference>
<name>A0A7V7GU17_9GAMM</name>
<dbReference type="InterPro" id="IPR021812">
    <property type="entry name" value="DUF3391"/>
</dbReference>
<reference evidence="2 3" key="1">
    <citation type="submission" date="2018-07" db="EMBL/GenBank/DDBJ databases">
        <title>Pseudomonas laoshanensis sp. nov., isolated from soil.</title>
        <authorList>
            <person name="Sun J."/>
            <person name="Yu L."/>
            <person name="Wang M."/>
            <person name="Zhang C."/>
        </authorList>
    </citation>
    <scope>NUCLEOTIDE SEQUENCE [LARGE SCALE GENOMIC DNA]</scope>
    <source>
        <strain evidence="2 3">Y22</strain>
    </source>
</reference>
<dbReference type="AlphaFoldDB" id="A0A7V7GU17"/>
<dbReference type="SMART" id="SM00471">
    <property type="entry name" value="HDc"/>
    <property type="match status" value="1"/>
</dbReference>
<dbReference type="RefSeq" id="WP_149332335.1">
    <property type="nucleotide sequence ID" value="NZ_QOVF01000002.1"/>
</dbReference>
<dbReference type="CDD" id="cd00077">
    <property type="entry name" value="HDc"/>
    <property type="match status" value="1"/>
</dbReference>
<dbReference type="PROSITE" id="PS51832">
    <property type="entry name" value="HD_GYP"/>
    <property type="match status" value="1"/>
</dbReference>
<dbReference type="GO" id="GO:0008081">
    <property type="term" value="F:phosphoric diester hydrolase activity"/>
    <property type="evidence" value="ECO:0007669"/>
    <property type="project" value="UniProtKB-ARBA"/>
</dbReference>
<feature type="domain" description="HD-GYP" evidence="1">
    <location>
        <begin position="141"/>
        <end position="337"/>
    </location>
</feature>
<proteinExistence type="predicted"/>
<dbReference type="SUPFAM" id="SSF109604">
    <property type="entry name" value="HD-domain/PDEase-like"/>
    <property type="match status" value="1"/>
</dbReference>
<organism evidence="2 3">
    <name type="scientific">Halopseudomonas laoshanensis</name>
    <dbReference type="NCBI Taxonomy" id="2268758"/>
    <lineage>
        <taxon>Bacteria</taxon>
        <taxon>Pseudomonadati</taxon>
        <taxon>Pseudomonadota</taxon>
        <taxon>Gammaproteobacteria</taxon>
        <taxon>Pseudomonadales</taxon>
        <taxon>Pseudomonadaceae</taxon>
        <taxon>Halopseudomonas</taxon>
    </lineage>
</organism>
<dbReference type="Pfam" id="PF13487">
    <property type="entry name" value="HD_5"/>
    <property type="match status" value="1"/>
</dbReference>
<dbReference type="NCBIfam" id="TIGR00277">
    <property type="entry name" value="HDIG"/>
    <property type="match status" value="1"/>
</dbReference>
<dbReference type="InterPro" id="IPR006675">
    <property type="entry name" value="HDIG_dom"/>
</dbReference>